<proteinExistence type="predicted"/>
<gene>
    <name evidence="3" type="ORF">FCM35_KLT10571</name>
</gene>
<dbReference type="Proteomes" id="UP000623129">
    <property type="component" value="Unassembled WGS sequence"/>
</dbReference>
<evidence type="ECO:0000256" key="2">
    <source>
        <dbReference type="SAM" id="Phobius"/>
    </source>
</evidence>
<keyword evidence="4" id="KW-1185">Reference proteome</keyword>
<organism evidence="3 4">
    <name type="scientific">Carex littledalei</name>
    <dbReference type="NCBI Taxonomy" id="544730"/>
    <lineage>
        <taxon>Eukaryota</taxon>
        <taxon>Viridiplantae</taxon>
        <taxon>Streptophyta</taxon>
        <taxon>Embryophyta</taxon>
        <taxon>Tracheophyta</taxon>
        <taxon>Spermatophyta</taxon>
        <taxon>Magnoliopsida</taxon>
        <taxon>Liliopsida</taxon>
        <taxon>Poales</taxon>
        <taxon>Cyperaceae</taxon>
        <taxon>Cyperoideae</taxon>
        <taxon>Cariceae</taxon>
        <taxon>Carex</taxon>
        <taxon>Carex subgen. Euthyceras</taxon>
    </lineage>
</organism>
<dbReference type="AlphaFoldDB" id="A0A833VGQ2"/>
<evidence type="ECO:0000313" key="3">
    <source>
        <dbReference type="EMBL" id="KAF3325500.1"/>
    </source>
</evidence>
<dbReference type="PANTHER" id="PTHR31170">
    <property type="entry name" value="BNAC04G53230D PROTEIN"/>
    <property type="match status" value="1"/>
</dbReference>
<dbReference type="PANTHER" id="PTHR31170:SF25">
    <property type="entry name" value="BNAA09G04570D PROTEIN"/>
    <property type="match status" value="1"/>
</dbReference>
<dbReference type="EMBL" id="SWLB01000020">
    <property type="protein sequence ID" value="KAF3325500.1"/>
    <property type="molecule type" value="Genomic_DNA"/>
</dbReference>
<comment type="caution">
    <text evidence="3">The sequence shown here is derived from an EMBL/GenBank/DDBJ whole genome shotgun (WGS) entry which is preliminary data.</text>
</comment>
<keyword evidence="2" id="KW-0472">Membrane</keyword>
<sequence>MDSEEISEMEGTSAPAEDIPLVEPAKPPINNKRTRSMNHIFRAPTHIKYDRASDFEPKLVSIGPHYHGRESLKPMEKLKLRCMSDLMNMRPSGNKIGCVPVDQFIDFEWDTYPFYKEQFDLKVEDLVEMLILDSCFIIRIILSFNQIVMTFLDVNMKEVRSDLLLLENQIPLLFIVKVYYWLFMDPRVDRPTLPTIDDALEEFICWGMPWRTNYHGMSFWSPEDLIPKSTYYLPAVHLLHLYWGYSCTSSVGYSERYLIPVQEQPSSAEINLPMNEPKVIIKNATELHQMAGITFEKLDREGLYVTFSNGIMKMPCLNIDSNQKTLLVNLIAFESSSIEQNMRSFTTYIKILDELIDSERDVELLQQSGVIYNTLSSHKMAATFFNEIGNFCICKVPAKKKKKKSVAMISKPFLIFNKYNPDLDHFSNLYEDVKKYYNSRWNRRWTSLTHRHFSSPWAGISVFAGVTLLILSALQTFYTICGYYKPRQ</sequence>
<evidence type="ECO:0000256" key="1">
    <source>
        <dbReference type="SAM" id="MobiDB-lite"/>
    </source>
</evidence>
<evidence type="ECO:0000313" key="4">
    <source>
        <dbReference type="Proteomes" id="UP000623129"/>
    </source>
</evidence>
<accession>A0A833VGQ2</accession>
<feature type="transmembrane region" description="Helical" evidence="2">
    <location>
        <begin position="457"/>
        <end position="484"/>
    </location>
</feature>
<dbReference type="OrthoDB" id="672127at2759"/>
<dbReference type="InterPro" id="IPR004158">
    <property type="entry name" value="DUF247_pln"/>
</dbReference>
<reference evidence="3" key="1">
    <citation type="submission" date="2020-01" db="EMBL/GenBank/DDBJ databases">
        <title>Genome sequence of Kobresia littledalei, the first chromosome-level genome in the family Cyperaceae.</title>
        <authorList>
            <person name="Qu G."/>
        </authorList>
    </citation>
    <scope>NUCLEOTIDE SEQUENCE</scope>
    <source>
        <strain evidence="3">C.B.Clarke</strain>
        <tissue evidence="3">Leaf</tissue>
    </source>
</reference>
<name>A0A833VGQ2_9POAL</name>
<feature type="region of interest" description="Disordered" evidence="1">
    <location>
        <begin position="1"/>
        <end position="29"/>
    </location>
</feature>
<dbReference type="Pfam" id="PF03140">
    <property type="entry name" value="DUF247"/>
    <property type="match status" value="1"/>
</dbReference>
<protein>
    <submittedName>
        <fullName evidence="3">Uncharacterized protein</fullName>
    </submittedName>
</protein>
<keyword evidence="2" id="KW-1133">Transmembrane helix</keyword>
<keyword evidence="2" id="KW-0812">Transmembrane</keyword>